<evidence type="ECO:0000313" key="1">
    <source>
        <dbReference type="EMBL" id="KAK2592510.1"/>
    </source>
</evidence>
<evidence type="ECO:0000313" key="2">
    <source>
        <dbReference type="Proteomes" id="UP001251528"/>
    </source>
</evidence>
<reference evidence="1" key="1">
    <citation type="submission" date="2023-06" db="EMBL/GenBank/DDBJ databases">
        <title>Conoideocrella luteorostrata (Hypocreales: Clavicipitaceae), a potential biocontrol fungus for elongate hemlock scale in United States Christmas tree production areas.</title>
        <authorList>
            <person name="Barrett H."/>
            <person name="Lovett B."/>
            <person name="Macias A.M."/>
            <person name="Stajich J.E."/>
            <person name="Kasson M.T."/>
        </authorList>
    </citation>
    <scope>NUCLEOTIDE SEQUENCE</scope>
    <source>
        <strain evidence="1">ARSEF 14590</strain>
    </source>
</reference>
<name>A0AAJ0CGK4_9HYPO</name>
<dbReference type="EMBL" id="JASWJB010000262">
    <property type="protein sequence ID" value="KAK2592510.1"/>
    <property type="molecule type" value="Genomic_DNA"/>
</dbReference>
<dbReference type="Proteomes" id="UP001251528">
    <property type="component" value="Unassembled WGS sequence"/>
</dbReference>
<keyword evidence="2" id="KW-1185">Reference proteome</keyword>
<sequence>MTIPVHLQWSANETEDIGFGKGGITPPNNELLIEDLNHGKRFEQVARDKF</sequence>
<dbReference type="AlphaFoldDB" id="A0AAJ0CGK4"/>
<gene>
    <name evidence="1" type="ORF">QQS21_009785</name>
</gene>
<protein>
    <submittedName>
        <fullName evidence="1">Uncharacterized protein</fullName>
    </submittedName>
</protein>
<comment type="caution">
    <text evidence="1">The sequence shown here is derived from an EMBL/GenBank/DDBJ whole genome shotgun (WGS) entry which is preliminary data.</text>
</comment>
<proteinExistence type="predicted"/>
<accession>A0AAJ0CGK4</accession>
<organism evidence="1 2">
    <name type="scientific">Conoideocrella luteorostrata</name>
    <dbReference type="NCBI Taxonomy" id="1105319"/>
    <lineage>
        <taxon>Eukaryota</taxon>
        <taxon>Fungi</taxon>
        <taxon>Dikarya</taxon>
        <taxon>Ascomycota</taxon>
        <taxon>Pezizomycotina</taxon>
        <taxon>Sordariomycetes</taxon>
        <taxon>Hypocreomycetidae</taxon>
        <taxon>Hypocreales</taxon>
        <taxon>Clavicipitaceae</taxon>
        <taxon>Conoideocrella</taxon>
    </lineage>
</organism>